<keyword evidence="9" id="KW-1185">Reference proteome</keyword>
<evidence type="ECO:0000313" key="9">
    <source>
        <dbReference type="Proteomes" id="UP001592528"/>
    </source>
</evidence>
<dbReference type="InterPro" id="IPR043148">
    <property type="entry name" value="TagF_C"/>
</dbReference>
<dbReference type="CDD" id="cd00761">
    <property type="entry name" value="Glyco_tranf_GTA_type"/>
    <property type="match status" value="1"/>
</dbReference>
<feature type="domain" description="Glycosyltransferase 2-like" evidence="7">
    <location>
        <begin position="6"/>
        <end position="168"/>
    </location>
</feature>
<dbReference type="EMBL" id="JBHEZZ010000005">
    <property type="protein sequence ID" value="MFC1401994.1"/>
    <property type="molecule type" value="Genomic_DNA"/>
</dbReference>
<evidence type="ECO:0000256" key="3">
    <source>
        <dbReference type="ARBA" id="ARBA00022475"/>
    </source>
</evidence>
<evidence type="ECO:0000313" key="8">
    <source>
        <dbReference type="EMBL" id="MFC1401994.1"/>
    </source>
</evidence>
<proteinExistence type="inferred from homology"/>
<keyword evidence="4" id="KW-0808">Transferase</keyword>
<organism evidence="8 9">
    <name type="scientific">Streptacidiphilus cavernicola</name>
    <dbReference type="NCBI Taxonomy" id="3342716"/>
    <lineage>
        <taxon>Bacteria</taxon>
        <taxon>Bacillati</taxon>
        <taxon>Actinomycetota</taxon>
        <taxon>Actinomycetes</taxon>
        <taxon>Kitasatosporales</taxon>
        <taxon>Streptomycetaceae</taxon>
        <taxon>Streptacidiphilus</taxon>
    </lineage>
</organism>
<dbReference type="InterPro" id="IPR051612">
    <property type="entry name" value="Teichoic_Acid_Biosynth"/>
</dbReference>
<keyword evidence="3" id="KW-1003">Cell membrane</keyword>
<dbReference type="Gene3D" id="3.40.50.12580">
    <property type="match status" value="1"/>
</dbReference>
<dbReference type="InterPro" id="IPR001173">
    <property type="entry name" value="Glyco_trans_2-like"/>
</dbReference>
<evidence type="ECO:0000256" key="1">
    <source>
        <dbReference type="ARBA" id="ARBA00004202"/>
    </source>
</evidence>
<dbReference type="InterPro" id="IPR043149">
    <property type="entry name" value="TagF_N"/>
</dbReference>
<protein>
    <submittedName>
        <fullName evidence="8">CDP-glycerol glycerophosphotransferase family protein</fullName>
    </submittedName>
</protein>
<name>A0ABV6UKK9_9ACTN</name>
<evidence type="ECO:0000256" key="6">
    <source>
        <dbReference type="ARBA" id="ARBA00023136"/>
    </source>
</evidence>
<dbReference type="PANTHER" id="PTHR37316:SF3">
    <property type="entry name" value="TEICHOIC ACID GLYCEROL-PHOSPHATE TRANSFERASE"/>
    <property type="match status" value="1"/>
</dbReference>
<dbReference type="SUPFAM" id="SSF53756">
    <property type="entry name" value="UDP-Glycosyltransferase/glycogen phosphorylase"/>
    <property type="match status" value="1"/>
</dbReference>
<evidence type="ECO:0000256" key="2">
    <source>
        <dbReference type="ARBA" id="ARBA00010488"/>
    </source>
</evidence>
<dbReference type="Pfam" id="PF00535">
    <property type="entry name" value="Glycos_transf_2"/>
    <property type="match status" value="1"/>
</dbReference>
<reference evidence="8 9" key="1">
    <citation type="submission" date="2024-09" db="EMBL/GenBank/DDBJ databases">
        <authorList>
            <person name="Lee S.D."/>
        </authorList>
    </citation>
    <scope>NUCLEOTIDE SEQUENCE [LARGE SCALE GENOMIC DNA]</scope>
    <source>
        <strain evidence="8 9">N1-5</strain>
    </source>
</reference>
<dbReference type="Gene3D" id="3.90.550.10">
    <property type="entry name" value="Spore Coat Polysaccharide Biosynthesis Protein SpsA, Chain A"/>
    <property type="match status" value="1"/>
</dbReference>
<dbReference type="RefSeq" id="WP_380522359.1">
    <property type="nucleotide sequence ID" value="NZ_JBHEZZ010000005.1"/>
</dbReference>
<dbReference type="InterPro" id="IPR007554">
    <property type="entry name" value="Glycerophosphate_synth"/>
</dbReference>
<dbReference type="PANTHER" id="PTHR37316">
    <property type="entry name" value="TEICHOIC ACID GLYCEROL-PHOSPHATE PRIMASE"/>
    <property type="match status" value="1"/>
</dbReference>
<gene>
    <name evidence="8" type="ORF">ACEZDJ_11930</name>
</gene>
<dbReference type="Pfam" id="PF04464">
    <property type="entry name" value="Glyphos_transf"/>
    <property type="match status" value="1"/>
</dbReference>
<comment type="subcellular location">
    <subcellularLocation>
        <location evidence="1">Cell membrane</location>
        <topology evidence="1">Peripheral membrane protein</topology>
    </subcellularLocation>
</comment>
<keyword evidence="5" id="KW-0777">Teichoic acid biosynthesis</keyword>
<evidence type="ECO:0000256" key="5">
    <source>
        <dbReference type="ARBA" id="ARBA00022944"/>
    </source>
</evidence>
<comment type="similarity">
    <text evidence="2">Belongs to the CDP-glycerol glycerophosphotransferase family.</text>
</comment>
<comment type="caution">
    <text evidence="8">The sequence shown here is derived from an EMBL/GenBank/DDBJ whole genome shotgun (WGS) entry which is preliminary data.</text>
</comment>
<accession>A0ABV6UKK9</accession>
<dbReference type="InterPro" id="IPR029044">
    <property type="entry name" value="Nucleotide-diphossugar_trans"/>
</dbReference>
<keyword evidence="6" id="KW-0472">Membrane</keyword>
<dbReference type="SUPFAM" id="SSF53448">
    <property type="entry name" value="Nucleotide-diphospho-sugar transferases"/>
    <property type="match status" value="1"/>
</dbReference>
<dbReference type="Gene3D" id="3.40.50.11820">
    <property type="match status" value="1"/>
</dbReference>
<evidence type="ECO:0000259" key="7">
    <source>
        <dbReference type="Pfam" id="PF00535"/>
    </source>
</evidence>
<dbReference type="Proteomes" id="UP001592528">
    <property type="component" value="Unassembled WGS sequence"/>
</dbReference>
<evidence type="ECO:0000256" key="4">
    <source>
        <dbReference type="ARBA" id="ARBA00022679"/>
    </source>
</evidence>
<sequence>MAPRLSVVVPIYNVELYLEECLASLAAQTFDDFEVVMVDDGSTDSSAEIAEAFAQRDPRFRLVQQQNKGLGPARNTGSAAVDPDAEFLTFVDSDDIVPPKAYQLMIETLEQTGSDFVAGNVHRFRAVGSSPSWVHRAPFGATRLRTHISKHPSLVTDRTAWNKVYRRSFWDQHAMQYPGILYEDAPVSVPLHYLATSVDCLAEPVYLWRMREVGSRSITQNSTDPKGLIDRVTSITMVRDFLKTQAQADPEFHTYLQSYDLNVLVEELEMFFRSLAKADDVYRTAFLDHVGRIVEDIEPTLLTELPEGLRIKYWLTAKRRMDDLLAVLAFEEVYPRAIPTRGTLRPKADYPVLKDSPPLDEAVASLVAAVGLHATVDAITWENGRLKLEGHAFQKNLGAEHRYDSVRALILRRKKSQRTLVLPTRTVRRPDVTAENPNLPFHHADWSGWSVTVDPERLKKRGEWQDASWAVTLAQFGAGRPRRTRIKEGQTGSGQSPAPFWVSEDVRLIPEITDQHLGLRVETVKARVTSAEPVGDLIELGGSLRAQPGIEDGVVLVLRHTEDGSSRVVDYVLELGAATGDQVAFTVRIDPADLERVQLEHSRNRPSTQGRDKEHWSADLVHADGHVVPVVLDLGADSPSSVQFPLVKAGAEVKPGDRALLFKASPRGYLQICDQRVQPVVESVTVLPDQSAFQLQGSYPVTGTHTFDLVLRHKRHTRRPQTHPAQAVDGTFTALLPAYPNNVHSGELPLRAGEWELLARLDTPTDQGPDSEQPGEIKLHLAPRAHTTVPLQVTARGKTVTLARRWYDCLLLTAADSLTGDEAGSYHQRRLREETYPAARSQPLRPTVLYTSYNGGPYADSPRALHQELLTRATNLQHLWTVDDLQADIPPTATPVRLHSPQWYQALATSRYIITNTELPPWIHRRPGQTILQTWHGTPVKRIGFDFDNDWYADPDQLHDLEHGAAQWNLLLSPNPPSTPVLRRALRYTGTVLETGLPRTDQLHAPDRDKRAQAVREQLGLPPGKTVVLYAPTWREDQLGFDNILRLNLQLDLAAAKTALSQDQVLLVRPHPRVGQIAPGAGDGYLWDVADYPDAQDLLLAADILVTDYSALLPDWVGTGKPVLLFDYDLEHYRDNLRGFSFDYQNQAPGPILRTSTELIHALQDIHAATQPHQEAYTAYQQAYSPWDDGKATTRVIDALLEDQG</sequence>